<evidence type="ECO:0000313" key="12">
    <source>
        <dbReference type="EMBL" id="STZ77468.1"/>
    </source>
</evidence>
<dbReference type="PANTHER" id="PTHR34501">
    <property type="entry name" value="PROTEIN YDDL-RELATED"/>
    <property type="match status" value="1"/>
</dbReference>
<dbReference type="GO" id="GO:0015288">
    <property type="term" value="F:porin activity"/>
    <property type="evidence" value="ECO:0007669"/>
    <property type="project" value="UniProtKB-KW"/>
</dbReference>
<evidence type="ECO:0000256" key="9">
    <source>
        <dbReference type="ARBA" id="ARBA00023136"/>
    </source>
</evidence>
<dbReference type="AlphaFoldDB" id="A0A378UJB7"/>
<keyword evidence="8" id="KW-0626">Porin</keyword>
<keyword evidence="10" id="KW-0998">Cell outer membrane</keyword>
<keyword evidence="4" id="KW-1134">Transmembrane beta strand</keyword>
<evidence type="ECO:0000256" key="10">
    <source>
        <dbReference type="ARBA" id="ARBA00023237"/>
    </source>
</evidence>
<keyword evidence="13" id="KW-1185">Reference proteome</keyword>
<keyword evidence="5" id="KW-0812">Transmembrane</keyword>
<dbReference type="GO" id="GO:0034220">
    <property type="term" value="P:monoatomic ion transmembrane transport"/>
    <property type="evidence" value="ECO:0007669"/>
    <property type="project" value="InterPro"/>
</dbReference>
<dbReference type="Gene3D" id="2.40.160.10">
    <property type="entry name" value="Porin"/>
    <property type="match status" value="1"/>
</dbReference>
<gene>
    <name evidence="12" type="primary">porB_4</name>
    <name evidence="12" type="ORF">NCTC10295_02286</name>
</gene>
<dbReference type="InterPro" id="IPR023614">
    <property type="entry name" value="Porin_dom_sf"/>
</dbReference>
<sequence length="378" mass="39949">MKKSLIALTLAALPVAAMADVTLYGQIKAGVEVSRTKANFGSANEVKSATATEIADFGSRIGFKGHEHLGNNLNAIWQLEQNTSIAGTNSGWGTRESFIGLEGGFGKVRAGRLNSIVKDSTDSIDPWESSDANAHVLSLGAMKRVDERLTAVRYDTPVFGGFSASAQFAPRDNQNPNDRYAHEVATGETYFGGLNYENSGFFGRYAGGYRKHVLANDLTDGSTRALNKDGQVHRLILGYDANNLMVSVAGQFAKNWDTVDSYYNAISGGVATSAASAASAAIGEAGVEATEVAGTAAYRFGNVTPRVSYAHGFKAKVSNGAAKGTKLDASKYNQVIIGADYDFSKRTTALVSAGWMKAGQGDNKVESAAGLVGLRHKF</sequence>
<reference evidence="12 13" key="1">
    <citation type="submission" date="2018-06" db="EMBL/GenBank/DDBJ databases">
        <authorList>
            <consortium name="Pathogen Informatics"/>
            <person name="Doyle S."/>
        </authorList>
    </citation>
    <scope>NUCLEOTIDE SEQUENCE [LARGE SCALE GENOMIC DNA]</scope>
    <source>
        <strain evidence="12 13">NCTC10295</strain>
    </source>
</reference>
<evidence type="ECO:0000256" key="8">
    <source>
        <dbReference type="ARBA" id="ARBA00023114"/>
    </source>
</evidence>
<evidence type="ECO:0000313" key="13">
    <source>
        <dbReference type="Proteomes" id="UP000254651"/>
    </source>
</evidence>
<name>A0A378UJB7_BERDE</name>
<proteinExistence type="predicted"/>
<evidence type="ECO:0000256" key="6">
    <source>
        <dbReference type="ARBA" id="ARBA00022729"/>
    </source>
</evidence>
<dbReference type="InterPro" id="IPR033900">
    <property type="entry name" value="Gram_neg_porin_domain"/>
</dbReference>
<feature type="signal peptide" evidence="11">
    <location>
        <begin position="1"/>
        <end position="19"/>
    </location>
</feature>
<keyword evidence="6 11" id="KW-0732">Signal</keyword>
<dbReference type="Proteomes" id="UP000254651">
    <property type="component" value="Unassembled WGS sequence"/>
</dbReference>
<dbReference type="PANTHER" id="PTHR34501:SF9">
    <property type="entry name" value="MAJOR OUTER MEMBRANE PROTEIN P.IA"/>
    <property type="match status" value="1"/>
</dbReference>
<evidence type="ECO:0000256" key="5">
    <source>
        <dbReference type="ARBA" id="ARBA00022692"/>
    </source>
</evidence>
<dbReference type="PRINTS" id="PR00182">
    <property type="entry name" value="ECOLNEIPORIN"/>
</dbReference>
<comment type="subunit">
    <text evidence="2">Homotrimer.</text>
</comment>
<evidence type="ECO:0000256" key="7">
    <source>
        <dbReference type="ARBA" id="ARBA00023065"/>
    </source>
</evidence>
<keyword evidence="9" id="KW-0472">Membrane</keyword>
<dbReference type="RefSeq" id="WP_066077614.1">
    <property type="nucleotide sequence ID" value="NZ_CP181246.1"/>
</dbReference>
<dbReference type="SUPFAM" id="SSF56935">
    <property type="entry name" value="Porins"/>
    <property type="match status" value="1"/>
</dbReference>
<organism evidence="12 13">
    <name type="scientific">Bergeriella denitrificans</name>
    <name type="common">Neisseria denitrificans</name>
    <dbReference type="NCBI Taxonomy" id="494"/>
    <lineage>
        <taxon>Bacteria</taxon>
        <taxon>Pseudomonadati</taxon>
        <taxon>Pseudomonadota</taxon>
        <taxon>Betaproteobacteria</taxon>
        <taxon>Neisseriales</taxon>
        <taxon>Neisseriaceae</taxon>
        <taxon>Bergeriella</taxon>
    </lineage>
</organism>
<dbReference type="EMBL" id="UGQS01000002">
    <property type="protein sequence ID" value="STZ77468.1"/>
    <property type="molecule type" value="Genomic_DNA"/>
</dbReference>
<evidence type="ECO:0000256" key="2">
    <source>
        <dbReference type="ARBA" id="ARBA00011233"/>
    </source>
</evidence>
<dbReference type="PRINTS" id="PR00184">
    <property type="entry name" value="NEISSPPORIN"/>
</dbReference>
<keyword evidence="3" id="KW-0813">Transport</keyword>
<dbReference type="InterPro" id="IPR001702">
    <property type="entry name" value="Porin_Gram-ve"/>
</dbReference>
<dbReference type="GO" id="GO:0009279">
    <property type="term" value="C:cell outer membrane"/>
    <property type="evidence" value="ECO:0007669"/>
    <property type="project" value="UniProtKB-SubCell"/>
</dbReference>
<evidence type="ECO:0000256" key="11">
    <source>
        <dbReference type="SAM" id="SignalP"/>
    </source>
</evidence>
<dbReference type="Pfam" id="PF00267">
    <property type="entry name" value="Porin_1"/>
    <property type="match status" value="1"/>
</dbReference>
<feature type="chain" id="PRO_5016978732" evidence="11">
    <location>
        <begin position="20"/>
        <end position="378"/>
    </location>
</feature>
<evidence type="ECO:0000256" key="1">
    <source>
        <dbReference type="ARBA" id="ARBA00004571"/>
    </source>
</evidence>
<dbReference type="InterPro" id="IPR002299">
    <property type="entry name" value="Porin_Neis"/>
</dbReference>
<dbReference type="GO" id="GO:0046930">
    <property type="term" value="C:pore complex"/>
    <property type="evidence" value="ECO:0007669"/>
    <property type="project" value="UniProtKB-KW"/>
</dbReference>
<protein>
    <submittedName>
        <fullName evidence="12">Porin</fullName>
    </submittedName>
</protein>
<evidence type="ECO:0000256" key="3">
    <source>
        <dbReference type="ARBA" id="ARBA00022448"/>
    </source>
</evidence>
<dbReference type="NCBIfam" id="NF040479">
    <property type="entry name" value="porin_porB_Neis"/>
    <property type="match status" value="1"/>
</dbReference>
<accession>A0A378UJB7</accession>
<comment type="subcellular location">
    <subcellularLocation>
        <location evidence="1">Cell outer membrane</location>
        <topology evidence="1">Multi-pass membrane protein</topology>
    </subcellularLocation>
</comment>
<keyword evidence="7" id="KW-0406">Ion transport</keyword>
<dbReference type="CDD" id="cd00342">
    <property type="entry name" value="gram_neg_porins"/>
    <property type="match status" value="1"/>
</dbReference>
<evidence type="ECO:0000256" key="4">
    <source>
        <dbReference type="ARBA" id="ARBA00022452"/>
    </source>
</evidence>
<dbReference type="InterPro" id="IPR050298">
    <property type="entry name" value="Gram-neg_bact_OMP"/>
</dbReference>